<feature type="domain" description="TonB-dependent receptor plug" evidence="8">
    <location>
        <begin position="146"/>
        <end position="221"/>
    </location>
</feature>
<organism evidence="10 11">
    <name type="scientific">Sphingobacterium zhuxiongii</name>
    <dbReference type="NCBI Taxonomy" id="2662364"/>
    <lineage>
        <taxon>Bacteria</taxon>
        <taxon>Pseudomonadati</taxon>
        <taxon>Bacteroidota</taxon>
        <taxon>Sphingobacteriia</taxon>
        <taxon>Sphingobacteriales</taxon>
        <taxon>Sphingobacteriaceae</taxon>
        <taxon>Sphingobacterium</taxon>
    </lineage>
</organism>
<reference evidence="10 11" key="1">
    <citation type="submission" date="2019-10" db="EMBL/GenBank/DDBJ databases">
        <authorList>
            <person name="Dong K."/>
        </authorList>
    </citation>
    <scope>NUCLEOTIDE SEQUENCE [LARGE SCALE GENOMIC DNA]</scope>
    <source>
        <strain evidence="11">dk4302</strain>
    </source>
</reference>
<dbReference type="InterPro" id="IPR039426">
    <property type="entry name" value="TonB-dep_rcpt-like"/>
</dbReference>
<dbReference type="Gene3D" id="2.40.170.20">
    <property type="entry name" value="TonB-dependent receptor, beta-barrel domain"/>
    <property type="match status" value="1"/>
</dbReference>
<dbReference type="Pfam" id="PF07715">
    <property type="entry name" value="Plug"/>
    <property type="match status" value="1"/>
</dbReference>
<proteinExistence type="inferred from homology"/>
<evidence type="ECO:0000256" key="2">
    <source>
        <dbReference type="ARBA" id="ARBA00022448"/>
    </source>
</evidence>
<evidence type="ECO:0000256" key="4">
    <source>
        <dbReference type="ARBA" id="ARBA00022692"/>
    </source>
</evidence>
<dbReference type="PANTHER" id="PTHR40980:SF4">
    <property type="entry name" value="TONB-DEPENDENT RECEPTOR-LIKE BETA-BARREL DOMAIN-CONTAINING PROTEIN"/>
    <property type="match status" value="1"/>
</dbReference>
<dbReference type="Gene3D" id="2.60.40.1120">
    <property type="entry name" value="Carboxypeptidase-like, regulatory domain"/>
    <property type="match status" value="1"/>
</dbReference>
<protein>
    <submittedName>
        <fullName evidence="10">TonB-dependent receptor</fullName>
    </submittedName>
</protein>
<dbReference type="Pfam" id="PF14905">
    <property type="entry name" value="OMP_b-brl_3"/>
    <property type="match status" value="1"/>
</dbReference>
<keyword evidence="2 7" id="KW-0813">Transport</keyword>
<evidence type="ECO:0000259" key="9">
    <source>
        <dbReference type="Pfam" id="PF14905"/>
    </source>
</evidence>
<dbReference type="RefSeq" id="WP_153512247.1">
    <property type="nucleotide sequence ID" value="NZ_CP045652.1"/>
</dbReference>
<keyword evidence="4 7" id="KW-0812">Transmembrane</keyword>
<dbReference type="InterPro" id="IPR037066">
    <property type="entry name" value="Plug_dom_sf"/>
</dbReference>
<evidence type="ECO:0000256" key="7">
    <source>
        <dbReference type="PROSITE-ProRule" id="PRU01360"/>
    </source>
</evidence>
<keyword evidence="5 7" id="KW-0472">Membrane</keyword>
<dbReference type="Proteomes" id="UP000326921">
    <property type="component" value="Chromosome"/>
</dbReference>
<sequence length="828" mass="93320">MQKTHLLLILFLFPFILFAQKGIIRGSVYEQDGKTLAIGASVNLIPEASKGSNKGQQTNKAGSFAFDGLSAGNYRIQISFLGHETYNRGSIVLSNNQDLNVGKITLLEDGKKIEEVVVQGKVPDLRIGIDKKVFDVSQSTISIGGSAQELLGNVPTLQVESDGAISLRGSTSVRILVDGKESAMAGSDINAFLQSLPAEAIDKVEIITNPSARYDAEGQSGIVNIILKKNARIGLNGSVNASVGNYENANAGVTLNYRPGKVNYFGSYNFARRNSMGDGFNDNTEYINGQVTDLSPRTRSEDESSRLGYNHTVRLGSDYYINDKNSLSIAGNLSIRDNDRDRKINYQYWNIPQYGASSFRNAMQEEQDFGVDGQLDYKRTFNREGEELMANVSFGYDTEDGTNDFHQTYASGIADLRRQNTTSELGKNWNFQLDYTLPLGEDHKFEAGYRTILRYADESQYSELLDSLTNQFAPDYSVTNDFDMNSAVHALYVNYQRKITSRLGAQVGLRAEQAYLNTSIYSFDKDAPAIPIRADGKLDYFRLYPSVFLSYAVGEAKTDKVQLSYSRRVQRPRGWQVNPFINMSDEQNFMQGNPNLLPEDIHAMELGFSKFYDKWNFVASAFYRHVNDQVQPVLYDPSMIADIVGDRTNVNYSKWENASDMDVVGFELISKVNLTNWWDVTGNLNLSSIKFNPKPGLGLNERESFSWNGNLTTNLKFTPTFSAQIRGDYRSGMKTMQGQMEAMKGIDVAVKKDILKKKGTLSLNARDVFNSRKFEMKNYLADRQMHFSHRWMRRMVTLSFSYRFGIQDLNKKEKREQNDMGDMEGQQF</sequence>
<accession>A0A5Q0QIK3</accession>
<dbReference type="EMBL" id="CP045652">
    <property type="protein sequence ID" value="QGA27410.1"/>
    <property type="molecule type" value="Genomic_DNA"/>
</dbReference>
<dbReference type="PROSITE" id="PS52016">
    <property type="entry name" value="TONB_DEPENDENT_REC_3"/>
    <property type="match status" value="1"/>
</dbReference>
<feature type="domain" description="Outer membrane protein beta-barrel" evidence="9">
    <location>
        <begin position="379"/>
        <end position="802"/>
    </location>
</feature>
<comment type="similarity">
    <text evidence="7">Belongs to the TonB-dependent receptor family.</text>
</comment>
<dbReference type="InterPro" id="IPR008969">
    <property type="entry name" value="CarboxyPept-like_regulatory"/>
</dbReference>
<keyword evidence="6 7" id="KW-0998">Cell outer membrane</keyword>
<dbReference type="Gene3D" id="2.170.130.10">
    <property type="entry name" value="TonB-dependent receptor, plug domain"/>
    <property type="match status" value="1"/>
</dbReference>
<comment type="subcellular location">
    <subcellularLocation>
        <location evidence="1 7">Cell outer membrane</location>
        <topology evidence="1 7">Multi-pass membrane protein</topology>
    </subcellularLocation>
</comment>
<gene>
    <name evidence="10" type="ORF">GFH32_14285</name>
</gene>
<evidence type="ECO:0000259" key="8">
    <source>
        <dbReference type="Pfam" id="PF07715"/>
    </source>
</evidence>
<dbReference type="InterPro" id="IPR012910">
    <property type="entry name" value="Plug_dom"/>
</dbReference>
<keyword evidence="3 7" id="KW-1134">Transmembrane beta strand</keyword>
<name>A0A5Q0QIK3_9SPHI</name>
<evidence type="ECO:0000256" key="1">
    <source>
        <dbReference type="ARBA" id="ARBA00004571"/>
    </source>
</evidence>
<keyword evidence="11" id="KW-1185">Reference proteome</keyword>
<dbReference type="KEGG" id="sphe:GFH32_14285"/>
<evidence type="ECO:0000256" key="3">
    <source>
        <dbReference type="ARBA" id="ARBA00022452"/>
    </source>
</evidence>
<evidence type="ECO:0000256" key="6">
    <source>
        <dbReference type="ARBA" id="ARBA00023237"/>
    </source>
</evidence>
<dbReference type="PANTHER" id="PTHR40980">
    <property type="entry name" value="PLUG DOMAIN-CONTAINING PROTEIN"/>
    <property type="match status" value="1"/>
</dbReference>
<dbReference type="GO" id="GO:0009279">
    <property type="term" value="C:cell outer membrane"/>
    <property type="evidence" value="ECO:0007669"/>
    <property type="project" value="UniProtKB-SubCell"/>
</dbReference>
<dbReference type="SUPFAM" id="SSF49464">
    <property type="entry name" value="Carboxypeptidase regulatory domain-like"/>
    <property type="match status" value="1"/>
</dbReference>
<evidence type="ECO:0000256" key="5">
    <source>
        <dbReference type="ARBA" id="ARBA00023136"/>
    </source>
</evidence>
<keyword evidence="10" id="KW-0675">Receptor</keyword>
<evidence type="ECO:0000313" key="10">
    <source>
        <dbReference type="EMBL" id="QGA27410.1"/>
    </source>
</evidence>
<dbReference type="InterPro" id="IPR036942">
    <property type="entry name" value="Beta-barrel_TonB_sf"/>
</dbReference>
<dbReference type="SUPFAM" id="SSF56935">
    <property type="entry name" value="Porins"/>
    <property type="match status" value="1"/>
</dbReference>
<dbReference type="AlphaFoldDB" id="A0A5Q0QIK3"/>
<evidence type="ECO:0000313" key="11">
    <source>
        <dbReference type="Proteomes" id="UP000326921"/>
    </source>
</evidence>
<dbReference type="Pfam" id="PF13620">
    <property type="entry name" value="CarboxypepD_reg"/>
    <property type="match status" value="1"/>
</dbReference>
<dbReference type="InterPro" id="IPR041700">
    <property type="entry name" value="OMP_b-brl_3"/>
</dbReference>